<evidence type="ECO:0000256" key="1">
    <source>
        <dbReference type="SAM" id="Phobius"/>
    </source>
</evidence>
<dbReference type="EMBL" id="CAEZXB010000034">
    <property type="protein sequence ID" value="CAB4684525.1"/>
    <property type="molecule type" value="Genomic_DNA"/>
</dbReference>
<feature type="transmembrane region" description="Helical" evidence="1">
    <location>
        <begin position="40"/>
        <end position="60"/>
    </location>
</feature>
<name>A0A6J6NIN9_9ZZZZ</name>
<gene>
    <name evidence="2" type="ORF">UFOPK2342_01395</name>
</gene>
<dbReference type="AlphaFoldDB" id="A0A6J6NIN9"/>
<feature type="transmembrane region" description="Helical" evidence="1">
    <location>
        <begin position="12"/>
        <end position="34"/>
    </location>
</feature>
<accession>A0A6J6NIN9</accession>
<protein>
    <submittedName>
        <fullName evidence="2">Unannotated protein</fullName>
    </submittedName>
</protein>
<reference evidence="2" key="1">
    <citation type="submission" date="2020-05" db="EMBL/GenBank/DDBJ databases">
        <authorList>
            <person name="Chiriac C."/>
            <person name="Salcher M."/>
            <person name="Ghai R."/>
            <person name="Kavagutti S V."/>
        </authorList>
    </citation>
    <scope>NUCLEOTIDE SEQUENCE</scope>
</reference>
<proteinExistence type="predicted"/>
<sequence>MRWVISSKDESAMFTIVAYLLSGLLLWGGVGMFLDHLFGFHFLVVVGFLVGLVSAMYLIYLRFIRQ</sequence>
<organism evidence="2">
    <name type="scientific">freshwater metagenome</name>
    <dbReference type="NCBI Taxonomy" id="449393"/>
    <lineage>
        <taxon>unclassified sequences</taxon>
        <taxon>metagenomes</taxon>
        <taxon>ecological metagenomes</taxon>
    </lineage>
</organism>
<evidence type="ECO:0000313" key="2">
    <source>
        <dbReference type="EMBL" id="CAB4684525.1"/>
    </source>
</evidence>
<keyword evidence="1" id="KW-0812">Transmembrane</keyword>
<keyword evidence="1" id="KW-0472">Membrane</keyword>
<keyword evidence="1" id="KW-1133">Transmembrane helix</keyword>